<name>A0A5J5C8L7_9ASTE</name>
<accession>A0A5J5C8L7</accession>
<gene>
    <name evidence="1" type="ORF">F0562_002024</name>
</gene>
<dbReference type="InterPro" id="IPR044687">
    <property type="entry name" value="LPA3"/>
</dbReference>
<dbReference type="OrthoDB" id="199922at2759"/>
<reference evidence="1 2" key="1">
    <citation type="submission" date="2019-09" db="EMBL/GenBank/DDBJ databases">
        <title>A chromosome-level genome assembly of the Chinese tupelo Nyssa sinensis.</title>
        <authorList>
            <person name="Yang X."/>
            <person name="Kang M."/>
            <person name="Yang Y."/>
            <person name="Xiong H."/>
            <person name="Wang M."/>
            <person name="Zhang Z."/>
            <person name="Wang Z."/>
            <person name="Wu H."/>
            <person name="Ma T."/>
            <person name="Liu J."/>
            <person name="Xi Z."/>
        </authorList>
    </citation>
    <scope>NUCLEOTIDE SEQUENCE [LARGE SCALE GENOMIC DNA]</scope>
    <source>
        <strain evidence="1">J267</strain>
        <tissue evidence="1">Leaf</tissue>
    </source>
</reference>
<organism evidence="1 2">
    <name type="scientific">Nyssa sinensis</name>
    <dbReference type="NCBI Taxonomy" id="561372"/>
    <lineage>
        <taxon>Eukaryota</taxon>
        <taxon>Viridiplantae</taxon>
        <taxon>Streptophyta</taxon>
        <taxon>Embryophyta</taxon>
        <taxon>Tracheophyta</taxon>
        <taxon>Spermatophyta</taxon>
        <taxon>Magnoliopsida</taxon>
        <taxon>eudicotyledons</taxon>
        <taxon>Gunneridae</taxon>
        <taxon>Pentapetalae</taxon>
        <taxon>asterids</taxon>
        <taxon>Cornales</taxon>
        <taxon>Nyssaceae</taxon>
        <taxon>Nyssa</taxon>
    </lineage>
</organism>
<dbReference type="Proteomes" id="UP000325577">
    <property type="component" value="Linkage Group LG0"/>
</dbReference>
<dbReference type="PANTHER" id="PTHR34051">
    <property type="entry name" value="PROTEIN LOW PSII ACCUMULATION 3, CHLOROPLASTIC"/>
    <property type="match status" value="1"/>
</dbReference>
<dbReference type="PANTHER" id="PTHR34051:SF1">
    <property type="entry name" value="PROTEIN LOW PSII ACCUMULATION 3, CHLOROPLASTIC"/>
    <property type="match status" value="1"/>
</dbReference>
<protein>
    <recommendedName>
        <fullName evidence="3">DUF1995 domain-containing protein</fullName>
    </recommendedName>
</protein>
<proteinExistence type="predicted"/>
<keyword evidence="2" id="KW-1185">Reference proteome</keyword>
<dbReference type="EMBL" id="CM018031">
    <property type="protein sequence ID" value="KAA8550340.1"/>
    <property type="molecule type" value="Genomic_DNA"/>
</dbReference>
<evidence type="ECO:0000313" key="1">
    <source>
        <dbReference type="EMBL" id="KAA8550340.1"/>
    </source>
</evidence>
<dbReference type="AlphaFoldDB" id="A0A5J5C8L7"/>
<sequence length="155" mass="18193">MEMVKDQIFSLHLHVHGSVRVHLKLADRVKPEDEMFLVGYPYFNVNEMLVVEELYREAVVNTARKLIIFNGELDHILSPLPNPHTHPPKSLTKTQCATLVPRRCLEMLEINMFACISKKLCHPSRKLPWIFFRPFDFQYVNHLVQMPNTMFSNSF</sequence>
<evidence type="ECO:0008006" key="3">
    <source>
        <dbReference type="Google" id="ProtNLM"/>
    </source>
</evidence>
<evidence type="ECO:0000313" key="2">
    <source>
        <dbReference type="Proteomes" id="UP000325577"/>
    </source>
</evidence>